<dbReference type="AlphaFoldDB" id="A0AA47P1I8"/>
<evidence type="ECO:0000313" key="15">
    <source>
        <dbReference type="EMBL" id="KAK0146986.1"/>
    </source>
</evidence>
<dbReference type="GO" id="GO:0006325">
    <property type="term" value="P:chromatin organization"/>
    <property type="evidence" value="ECO:0007669"/>
    <property type="project" value="UniProtKB-KW"/>
</dbReference>
<keyword evidence="7" id="KW-0156">Chromatin regulator</keyword>
<evidence type="ECO:0000256" key="12">
    <source>
        <dbReference type="SAM" id="MobiDB-lite"/>
    </source>
</evidence>
<sequence>MAEQDFSQSLTPPVSPSGSDGLGELTRSRPPCFCCSPGPGPGLGPGPGQALSPDGYMGRGTIKRLLLRLDPAPADYEADTVEIFGFPWVTETALVESTQLLFGLLRQKLFRLEALVQAGSHDFGQAGHLHYEAESLRQQCVLFLQYVKVFLHRYLEASSGLDEGPAHPYEEQEARLPSALLEELFGLTLLIGRLKDLPANLQSALTMQTQGKILPPTWHLLHLHLDIHWSVLEILHLLGQKMHGQVVYAHQFVNLTGENLTDCSLFETHLCSLLCDLTGLAMGKYSKVRPTEALASDHYLCTCTKELWILIMHLLEHRSKALHTQSFWSYMNPLLQPLVAGRPPAEQYAGLPSHCKDPLGFTWWLVTHLAELGRYSRNGTLHSERQLEANWSFAEDLLKTTCNPRGSLPEEQVRMHVHCCLSLCLLWEPSTAAVSTLWDYYSRNLSASFTVPWLGVSGLGSVCRTPLALLEQARTCCSPGPLHSPGHTQLYRSATSFQIFLRVLGLCLAQDSGSGAPRRQMKGRIYSKFSAKKMQDLSEGGLGNFLLLFMVVARQVEPEDVAGRACELLGHLPANGPPGHRALIWRGQLALLLLFQERGLDVGAQASWLAASFNATAKEFYNKTTEASRRLALWGPLGSYLEGVAEVFETSASLALSEEKLLNEGFDWLLPACRQSELNSALGFLQIVLSQLRRVHQRFVHSGPAPTRAPTTTTTPAGSTVARERHLAVAAALWTHFFPFLRGLRLSQTPPPQLADAAAGFTLLAFDLPSSAPHDLQPSPVLSIMHCFGWDDMLHPLLVTRYLPHLLQNSELVSALSPVPGSGPAVSGSAQALSVRAWFRCVLQQHLHKNPDGSDSRAGRAVEEQLGELTRLVLRLPDVDALLQRAGLQPPAGRLEPNPALELFIKAVGRVYSGLQVLSERSAMVASALEYMGDIMKHIKPYLVSRSLEGMQLAYWAVGCIVKHWSPLLATSKAQQLLFRIVDNLLLPHSLTPQHDRALRASLPLYLQGLSVASGVSQSQGAYLKKQLCSVLSRYLDHFLPAAPSTAAVANHPVLLGACESSPSPRGAALRRTTLQVLCDGFLQFKGHAPPPRLTSVLAFLLELLRRNGDTDPLLLTVPLPSLLRCVMLVNEPQVRKSSTEALQLVVERCAAAASPEPCSQVVSVLRSFVEENEGVYDRLVYSALETVAILDVRVVSELVPQPVPQSEEHRTQEGPGEECSPQSFCNLIKPLHIVNAPSRSPSDVLHYFCPRVADNVAFFNRRRR</sequence>
<proteinExistence type="inferred from homology"/>
<evidence type="ECO:0000256" key="8">
    <source>
        <dbReference type="ARBA" id="ARBA00023204"/>
    </source>
</evidence>
<evidence type="ECO:0000256" key="5">
    <source>
        <dbReference type="ARBA" id="ARBA00022454"/>
    </source>
</evidence>
<keyword evidence="5" id="KW-0158">Chromosome</keyword>
<evidence type="ECO:0000259" key="13">
    <source>
        <dbReference type="Pfam" id="PF14910"/>
    </source>
</evidence>
<dbReference type="SUPFAM" id="SSF48371">
    <property type="entry name" value="ARM repeat"/>
    <property type="match status" value="1"/>
</dbReference>
<organism evidence="15 16">
    <name type="scientific">Merluccius polli</name>
    <name type="common">Benguela hake</name>
    <name type="synonym">Merluccius cadenati</name>
    <dbReference type="NCBI Taxonomy" id="89951"/>
    <lineage>
        <taxon>Eukaryota</taxon>
        <taxon>Metazoa</taxon>
        <taxon>Chordata</taxon>
        <taxon>Craniata</taxon>
        <taxon>Vertebrata</taxon>
        <taxon>Euteleostomi</taxon>
        <taxon>Actinopterygii</taxon>
        <taxon>Neopterygii</taxon>
        <taxon>Teleostei</taxon>
        <taxon>Neoteleostei</taxon>
        <taxon>Acanthomorphata</taxon>
        <taxon>Zeiogadaria</taxon>
        <taxon>Gadariae</taxon>
        <taxon>Gadiformes</taxon>
        <taxon>Gadoidei</taxon>
        <taxon>Merlucciidae</taxon>
        <taxon>Merluccius</taxon>
    </lineage>
</organism>
<evidence type="ECO:0000256" key="1">
    <source>
        <dbReference type="ARBA" id="ARBA00004123"/>
    </source>
</evidence>
<evidence type="ECO:0000256" key="11">
    <source>
        <dbReference type="ARBA" id="ARBA00045147"/>
    </source>
</evidence>
<evidence type="ECO:0000259" key="14">
    <source>
        <dbReference type="Pfam" id="PF14911"/>
    </source>
</evidence>
<feature type="compositionally biased region" description="Polar residues" evidence="12">
    <location>
        <begin position="1"/>
        <end position="18"/>
    </location>
</feature>
<keyword evidence="16" id="KW-1185">Reference proteome</keyword>
<evidence type="ECO:0000256" key="7">
    <source>
        <dbReference type="ARBA" id="ARBA00022853"/>
    </source>
</evidence>
<dbReference type="Pfam" id="PF14910">
    <property type="entry name" value="MMS22L_N"/>
    <property type="match status" value="1"/>
</dbReference>
<dbReference type="PANTHER" id="PTHR28547:SF1">
    <property type="entry name" value="PROTEIN MMS22-LIKE"/>
    <property type="match status" value="1"/>
</dbReference>
<feature type="domain" description="MMS22-like C-terminal" evidence="14">
    <location>
        <begin position="864"/>
        <end position="1202"/>
    </location>
</feature>
<dbReference type="Pfam" id="PF14911">
    <property type="entry name" value="MMS22L_C"/>
    <property type="match status" value="1"/>
</dbReference>
<comment type="subcellular location">
    <subcellularLocation>
        <location evidence="2">Chromosome</location>
    </subcellularLocation>
    <subcellularLocation>
        <location evidence="1">Nucleus</location>
    </subcellularLocation>
</comment>
<comment type="similarity">
    <text evidence="3">Belongs to the MMS22 family. MMS22L subfamily.</text>
</comment>
<dbReference type="InterPro" id="IPR016024">
    <property type="entry name" value="ARM-type_fold"/>
</dbReference>
<keyword evidence="6" id="KW-0227">DNA damage</keyword>
<evidence type="ECO:0000256" key="3">
    <source>
        <dbReference type="ARBA" id="ARBA00006585"/>
    </source>
</evidence>
<dbReference type="GO" id="GO:0000724">
    <property type="term" value="P:double-strand break repair via homologous recombination"/>
    <property type="evidence" value="ECO:0007669"/>
    <property type="project" value="InterPro"/>
</dbReference>
<dbReference type="InterPro" id="IPR029424">
    <property type="entry name" value="MMS22L_C"/>
</dbReference>
<protein>
    <recommendedName>
        <fullName evidence="4">Protein MMS22-like</fullName>
    </recommendedName>
    <alternativeName>
        <fullName evidence="10">Methyl methanesulfonate-sensitivity protein 22-like</fullName>
    </alternativeName>
</protein>
<feature type="domain" description="Protein MMS22-like N-terminal" evidence="13">
    <location>
        <begin position="30"/>
        <end position="747"/>
    </location>
</feature>
<accession>A0AA47P1I8</accession>
<gene>
    <name evidence="15" type="primary">mms22l_1</name>
    <name evidence="15" type="ORF">N1851_013675</name>
</gene>
<evidence type="ECO:0000256" key="10">
    <source>
        <dbReference type="ARBA" id="ARBA00033326"/>
    </source>
</evidence>
<evidence type="ECO:0000256" key="9">
    <source>
        <dbReference type="ARBA" id="ARBA00023242"/>
    </source>
</evidence>
<dbReference type="GO" id="GO:0031297">
    <property type="term" value="P:replication fork processing"/>
    <property type="evidence" value="ECO:0007669"/>
    <property type="project" value="InterPro"/>
</dbReference>
<dbReference type="InterPro" id="IPR029425">
    <property type="entry name" value="MMS22L_N"/>
</dbReference>
<comment type="function">
    <text evidence="11">Component of the MMS22L-TONSL complex, a complex that promotes homologous recombination-mediated repair of double-strand breaks (DSBs) at stalled or collapsed replication forks. The MMS22L-TONSL complex is required to maintain genome integrity during DNA replication. It mediates the assembly of RAD51 filaments on single-stranded DNA (ssDNA): the MMS22L-TONSL complex is recruited to DSBs following histone replacement by histone chaperones and eviction of the replication protein A complex (RPA/RP-A) from DSBs. Following recruitment to DSBs, the TONSL-MMS22L complex promotes recruitment of RAD51 filaments and subsequent homologous recombination. Within the complex, MMS22L acts by binding ssDNA.</text>
</comment>
<evidence type="ECO:0000256" key="2">
    <source>
        <dbReference type="ARBA" id="ARBA00004286"/>
    </source>
</evidence>
<dbReference type="Proteomes" id="UP001174136">
    <property type="component" value="Unassembled WGS sequence"/>
</dbReference>
<dbReference type="PANTHER" id="PTHR28547">
    <property type="entry name" value="PROTEIN MMS22-LIKE"/>
    <property type="match status" value="1"/>
</dbReference>
<evidence type="ECO:0000313" key="16">
    <source>
        <dbReference type="Proteomes" id="UP001174136"/>
    </source>
</evidence>
<dbReference type="InterPro" id="IPR042320">
    <property type="entry name" value="MMS22-like"/>
</dbReference>
<dbReference type="GO" id="GO:0043596">
    <property type="term" value="C:nuclear replication fork"/>
    <property type="evidence" value="ECO:0007669"/>
    <property type="project" value="TreeGrafter"/>
</dbReference>
<feature type="region of interest" description="Disordered" evidence="12">
    <location>
        <begin position="1"/>
        <end position="23"/>
    </location>
</feature>
<dbReference type="EMBL" id="JAOPHQ010002400">
    <property type="protein sequence ID" value="KAK0146986.1"/>
    <property type="molecule type" value="Genomic_DNA"/>
</dbReference>
<keyword evidence="9" id="KW-0539">Nucleus</keyword>
<comment type="caution">
    <text evidence="15">The sequence shown here is derived from an EMBL/GenBank/DDBJ whole genome shotgun (WGS) entry which is preliminary data.</text>
</comment>
<name>A0AA47P1I8_MERPO</name>
<evidence type="ECO:0000256" key="6">
    <source>
        <dbReference type="ARBA" id="ARBA00022763"/>
    </source>
</evidence>
<keyword evidence="8" id="KW-0234">DNA repair</keyword>
<reference evidence="15" key="1">
    <citation type="journal article" date="2023" name="Front. Mar. Sci.">
        <title>A new Merluccius polli reference genome to investigate the effects of global change in West African waters.</title>
        <authorList>
            <person name="Mateo J.L."/>
            <person name="Blanco-Fernandez C."/>
            <person name="Garcia-Vazquez E."/>
            <person name="Machado-Schiaffino G."/>
        </authorList>
    </citation>
    <scope>NUCLEOTIDE SEQUENCE</scope>
    <source>
        <strain evidence="15">C29</strain>
        <tissue evidence="15">Fin</tissue>
    </source>
</reference>
<evidence type="ECO:0000256" key="4">
    <source>
        <dbReference type="ARBA" id="ARBA00021061"/>
    </source>
</evidence>